<dbReference type="CDD" id="cd02961">
    <property type="entry name" value="PDI_a_family"/>
    <property type="match status" value="1"/>
</dbReference>
<dbReference type="EMBL" id="JALJOT010000001">
    <property type="protein sequence ID" value="KAK9918571.1"/>
    <property type="molecule type" value="Genomic_DNA"/>
</dbReference>
<protein>
    <recommendedName>
        <fullName evidence="9">Thioredoxin domain-containing protein</fullName>
    </recommendedName>
</protein>
<dbReference type="Proteomes" id="UP001491310">
    <property type="component" value="Unassembled WGS sequence"/>
</dbReference>
<evidence type="ECO:0000313" key="11">
    <source>
        <dbReference type="Proteomes" id="UP001491310"/>
    </source>
</evidence>
<organism evidence="10 11">
    <name type="scientific">Coccomyxa subellipsoidea</name>
    <dbReference type="NCBI Taxonomy" id="248742"/>
    <lineage>
        <taxon>Eukaryota</taxon>
        <taxon>Viridiplantae</taxon>
        <taxon>Chlorophyta</taxon>
        <taxon>core chlorophytes</taxon>
        <taxon>Trebouxiophyceae</taxon>
        <taxon>Trebouxiophyceae incertae sedis</taxon>
        <taxon>Coccomyxaceae</taxon>
        <taxon>Coccomyxa</taxon>
    </lineage>
</organism>
<dbReference type="PROSITE" id="PS51352">
    <property type="entry name" value="THIOREDOXIN_2"/>
    <property type="match status" value="1"/>
</dbReference>
<evidence type="ECO:0000256" key="3">
    <source>
        <dbReference type="ARBA" id="ARBA00022729"/>
    </source>
</evidence>
<dbReference type="PANTHER" id="PTHR46107:SF3">
    <property type="entry name" value="THIOREDOXIN DOMAIN-CONTAINING PROTEIN"/>
    <property type="match status" value="1"/>
</dbReference>
<reference evidence="10 11" key="1">
    <citation type="journal article" date="2024" name="Nat. Commun.">
        <title>Phylogenomics reveals the evolutionary origins of lichenization in chlorophyte algae.</title>
        <authorList>
            <person name="Puginier C."/>
            <person name="Libourel C."/>
            <person name="Otte J."/>
            <person name="Skaloud P."/>
            <person name="Haon M."/>
            <person name="Grisel S."/>
            <person name="Petersen M."/>
            <person name="Berrin J.G."/>
            <person name="Delaux P.M."/>
            <person name="Dal Grande F."/>
            <person name="Keller J."/>
        </authorList>
    </citation>
    <scope>NUCLEOTIDE SEQUENCE [LARGE SCALE GENOMIC DNA]</scope>
    <source>
        <strain evidence="10 11">SAG 216-7</strain>
    </source>
</reference>
<feature type="domain" description="Thioredoxin" evidence="9">
    <location>
        <begin position="1"/>
        <end position="84"/>
    </location>
</feature>
<keyword evidence="7" id="KW-1015">Disulfide bond</keyword>
<evidence type="ECO:0000313" key="10">
    <source>
        <dbReference type="EMBL" id="KAK9918571.1"/>
    </source>
</evidence>
<dbReference type="InterPro" id="IPR052454">
    <property type="entry name" value="TMX_domain-containing"/>
</dbReference>
<gene>
    <name evidence="10" type="ORF">WJX75_005071</name>
</gene>
<dbReference type="InterPro" id="IPR013766">
    <property type="entry name" value="Thioredoxin_domain"/>
</dbReference>
<evidence type="ECO:0000256" key="6">
    <source>
        <dbReference type="ARBA" id="ARBA00022989"/>
    </source>
</evidence>
<dbReference type="PANTHER" id="PTHR46107">
    <property type="entry name" value="DUMPY: SHORTER THAN WILD-TYPE"/>
    <property type="match status" value="1"/>
</dbReference>
<keyword evidence="11" id="KW-1185">Reference proteome</keyword>
<keyword evidence="8" id="KW-0676">Redox-active center</keyword>
<evidence type="ECO:0000256" key="5">
    <source>
        <dbReference type="ARBA" id="ARBA00022982"/>
    </source>
</evidence>
<keyword evidence="6" id="KW-0812">Transmembrane</keyword>
<accession>A0ABR2Z438</accession>
<evidence type="ECO:0000259" key="9">
    <source>
        <dbReference type="PROSITE" id="PS51352"/>
    </source>
</evidence>
<evidence type="ECO:0000256" key="7">
    <source>
        <dbReference type="ARBA" id="ARBA00023157"/>
    </source>
</evidence>
<dbReference type="Pfam" id="PF00085">
    <property type="entry name" value="Thioredoxin"/>
    <property type="match status" value="1"/>
</dbReference>
<proteinExistence type="predicted"/>
<evidence type="ECO:0000256" key="4">
    <source>
        <dbReference type="ARBA" id="ARBA00022824"/>
    </source>
</evidence>
<keyword evidence="2" id="KW-0813">Transport</keyword>
<comment type="subcellular location">
    <subcellularLocation>
        <location evidence="1">Endoplasmic reticulum membrane</location>
        <topology evidence="1">Single-pass membrane protein</topology>
    </subcellularLocation>
</comment>
<keyword evidence="3" id="KW-0732">Signal</keyword>
<evidence type="ECO:0000256" key="2">
    <source>
        <dbReference type="ARBA" id="ARBA00022448"/>
    </source>
</evidence>
<comment type="caution">
    <text evidence="10">The sequence shown here is derived from an EMBL/GenBank/DDBJ whole genome shotgun (WGS) entry which is preliminary data.</text>
</comment>
<keyword evidence="6" id="KW-1133">Transmembrane helix</keyword>
<keyword evidence="6" id="KW-0472">Membrane</keyword>
<evidence type="ECO:0000256" key="8">
    <source>
        <dbReference type="ARBA" id="ARBA00023284"/>
    </source>
</evidence>
<keyword evidence="4" id="KW-0256">Endoplasmic reticulum</keyword>
<dbReference type="Gene3D" id="3.40.30.10">
    <property type="entry name" value="Glutaredoxin"/>
    <property type="match status" value="1"/>
</dbReference>
<dbReference type="InterPro" id="IPR036249">
    <property type="entry name" value="Thioredoxin-like_sf"/>
</dbReference>
<sequence>MIDIHAPWCKHCAALEPIWTALAERLDGRVLVGKVDGTREKGLMKRFSVEAFPSIFLVEGAETRVYTGVRTLQELESFASGKYKDVKPLPFYKSPTSSFGRAFAILIRLPAKFKTFVKYLHEEKKYSALVIVAGILGMPLALGPAGRSGRGGQEGLSGDQLGVTARCCGPDFGRLKEIQGMEKL</sequence>
<evidence type="ECO:0000256" key="1">
    <source>
        <dbReference type="ARBA" id="ARBA00004389"/>
    </source>
</evidence>
<keyword evidence="5" id="KW-0249">Electron transport</keyword>
<dbReference type="SUPFAM" id="SSF52833">
    <property type="entry name" value="Thioredoxin-like"/>
    <property type="match status" value="1"/>
</dbReference>
<name>A0ABR2Z438_9CHLO</name>